<evidence type="ECO:0000313" key="2">
    <source>
        <dbReference type="EMBL" id="CAB4794316.1"/>
    </source>
</evidence>
<dbReference type="SUPFAM" id="SSF48371">
    <property type="entry name" value="ARM repeat"/>
    <property type="match status" value="1"/>
</dbReference>
<dbReference type="AlphaFoldDB" id="A0A6J6XGH9"/>
<dbReference type="EMBL" id="CAFAAQ010000005">
    <property type="protein sequence ID" value="CAB4794316.1"/>
    <property type="molecule type" value="Genomic_DNA"/>
</dbReference>
<dbReference type="EMBL" id="CAFBPW010000055">
    <property type="protein sequence ID" value="CAB5031494.1"/>
    <property type="molecule type" value="Genomic_DNA"/>
</dbReference>
<evidence type="ECO:0000313" key="1">
    <source>
        <dbReference type="EMBL" id="CAB4694080.1"/>
    </source>
</evidence>
<dbReference type="InterPro" id="IPR004155">
    <property type="entry name" value="PBS_lyase_HEAT"/>
</dbReference>
<name>A0A6J6XGH9_9ZZZZ</name>
<dbReference type="Pfam" id="PF13646">
    <property type="entry name" value="HEAT_2"/>
    <property type="match status" value="1"/>
</dbReference>
<evidence type="ECO:0000313" key="3">
    <source>
        <dbReference type="EMBL" id="CAB4969308.1"/>
    </source>
</evidence>
<protein>
    <submittedName>
        <fullName evidence="2">Unannotated protein</fullName>
    </submittedName>
</protein>
<organism evidence="2">
    <name type="scientific">freshwater metagenome</name>
    <dbReference type="NCBI Taxonomy" id="449393"/>
    <lineage>
        <taxon>unclassified sequences</taxon>
        <taxon>metagenomes</taxon>
        <taxon>ecological metagenomes</taxon>
    </lineage>
</organism>
<sequence length="209" mass="21928">MTLNSDDDSASRRRSVVTAGHLGQLSVAQAGLLDTDAEVRASALAAMQRMGRLSSEDLIAGLTDPAAVTRRRAAVIAASYDSAQMELRQLLSDSDDSVVEVAAFACGERTDADLETVQVLCQLAGAHEDALCREAAVAALGSIGNPAGLPAVIAGCSDRATVRRRAVLSLAAFEGPQVTAMLRKLTQDRDLQVRQAAEELLAIELGEQL</sequence>
<reference evidence="2" key="1">
    <citation type="submission" date="2020-05" db="EMBL/GenBank/DDBJ databases">
        <authorList>
            <person name="Chiriac C."/>
            <person name="Salcher M."/>
            <person name="Ghai R."/>
            <person name="Kavagutti S V."/>
        </authorList>
    </citation>
    <scope>NUCLEOTIDE SEQUENCE</scope>
</reference>
<proteinExistence type="predicted"/>
<gene>
    <name evidence="1" type="ORF">UFOPK2582_00585</name>
    <name evidence="2" type="ORF">UFOPK3046_00129</name>
    <name evidence="3" type="ORF">UFOPK3914_00220</name>
    <name evidence="4" type="ORF">UFOPK4173_00666</name>
    <name evidence="5" type="ORF">UFOPK4354_01017</name>
</gene>
<evidence type="ECO:0000313" key="4">
    <source>
        <dbReference type="EMBL" id="CAB5031494.1"/>
    </source>
</evidence>
<evidence type="ECO:0000313" key="5">
    <source>
        <dbReference type="EMBL" id="CAB5066652.1"/>
    </source>
</evidence>
<dbReference type="InterPro" id="IPR016024">
    <property type="entry name" value="ARM-type_fold"/>
</dbReference>
<accession>A0A6J6XGH9</accession>
<dbReference type="EMBL" id="CAFBOG010000010">
    <property type="protein sequence ID" value="CAB4969308.1"/>
    <property type="molecule type" value="Genomic_DNA"/>
</dbReference>
<dbReference type="Gene3D" id="1.25.10.10">
    <property type="entry name" value="Leucine-rich Repeat Variant"/>
    <property type="match status" value="2"/>
</dbReference>
<dbReference type="InterPro" id="IPR011989">
    <property type="entry name" value="ARM-like"/>
</dbReference>
<dbReference type="EMBL" id="CAEZXS010000051">
    <property type="protein sequence ID" value="CAB4694080.1"/>
    <property type="molecule type" value="Genomic_DNA"/>
</dbReference>
<dbReference type="EMBL" id="CAFBQW010000103">
    <property type="protein sequence ID" value="CAB5066652.1"/>
    <property type="molecule type" value="Genomic_DNA"/>
</dbReference>
<dbReference type="SMART" id="SM00567">
    <property type="entry name" value="EZ_HEAT"/>
    <property type="match status" value="3"/>
</dbReference>